<feature type="transmembrane region" description="Helical" evidence="1">
    <location>
        <begin position="192"/>
        <end position="212"/>
    </location>
</feature>
<feature type="transmembrane region" description="Helical" evidence="1">
    <location>
        <begin position="249"/>
        <end position="268"/>
    </location>
</feature>
<dbReference type="Proteomes" id="UP000634672">
    <property type="component" value="Unassembled WGS sequence"/>
</dbReference>
<feature type="transmembrane region" description="Helical" evidence="1">
    <location>
        <begin position="7"/>
        <end position="28"/>
    </location>
</feature>
<protein>
    <submittedName>
        <fullName evidence="3">CPBP family intramembrane metalloprotease</fullName>
    </submittedName>
</protein>
<keyword evidence="1" id="KW-1133">Transmembrane helix</keyword>
<keyword evidence="3" id="KW-0645">Protease</keyword>
<dbReference type="EMBL" id="JACOPB010000001">
    <property type="protein sequence ID" value="MBC5706502.1"/>
    <property type="molecule type" value="Genomic_DNA"/>
</dbReference>
<reference evidence="3 4" key="1">
    <citation type="submission" date="2020-08" db="EMBL/GenBank/DDBJ databases">
        <title>Genome public.</title>
        <authorList>
            <person name="Liu C."/>
            <person name="Sun Q."/>
        </authorList>
    </citation>
    <scope>NUCLEOTIDE SEQUENCE [LARGE SCALE GENOMIC DNA]</scope>
    <source>
        <strain evidence="3 4">NSJ-66</strain>
    </source>
</reference>
<sequence length="289" mass="32175">MNKPKNPLLSVFTVYAICFFFRFIEYFFIQTDRSFWGEAFIHKLAGIVVLCVTVKVFSLRAQEIGFIKRDIIKRILQGLVFGFAVFTVAYGVEFALVASRGGQPALQLYVSSYDVDGNIGNQTGLLFFAICIFGNIINVVMEEGVFRGLFQKLLEQKYKFITSAIIGSVLFGVWHVIAPIRQFTEGGSLGGMLANIAMLISTSAIVGFQFAIMTKMTGSLYMAMDAHFVNNAIVNMLHMVSDTGVDELMFVRISIAQMFSVVVVLIVYTMKNPTSAHQADNVHFPFSHS</sequence>
<dbReference type="InterPro" id="IPR003675">
    <property type="entry name" value="Rce1/LyrA-like_dom"/>
</dbReference>
<feature type="transmembrane region" description="Helical" evidence="1">
    <location>
        <begin position="79"/>
        <end position="99"/>
    </location>
</feature>
<dbReference type="RefSeq" id="WP_187018570.1">
    <property type="nucleotide sequence ID" value="NZ_JACOPB010000001.1"/>
</dbReference>
<accession>A0ABR7GZZ0</accession>
<feature type="transmembrane region" description="Helical" evidence="1">
    <location>
        <begin position="40"/>
        <end position="58"/>
    </location>
</feature>
<evidence type="ECO:0000256" key="1">
    <source>
        <dbReference type="SAM" id="Phobius"/>
    </source>
</evidence>
<evidence type="ECO:0000259" key="2">
    <source>
        <dbReference type="Pfam" id="PF02517"/>
    </source>
</evidence>
<keyword evidence="3" id="KW-0482">Metalloprotease</keyword>
<gene>
    <name evidence="3" type="ORF">H8S75_00825</name>
</gene>
<name>A0ABR7GZZ0_9FIRM</name>
<evidence type="ECO:0000313" key="3">
    <source>
        <dbReference type="EMBL" id="MBC5706502.1"/>
    </source>
</evidence>
<feature type="domain" description="CAAX prenyl protease 2/Lysostaphin resistance protein A-like" evidence="2">
    <location>
        <begin position="127"/>
        <end position="233"/>
    </location>
</feature>
<evidence type="ECO:0000313" key="4">
    <source>
        <dbReference type="Proteomes" id="UP000634672"/>
    </source>
</evidence>
<comment type="caution">
    <text evidence="3">The sequence shown here is derived from an EMBL/GenBank/DDBJ whole genome shotgun (WGS) entry which is preliminary data.</text>
</comment>
<feature type="transmembrane region" description="Helical" evidence="1">
    <location>
        <begin position="160"/>
        <end position="180"/>
    </location>
</feature>
<organism evidence="3 4">
    <name type="scientific">Hungatella hominis</name>
    <dbReference type="NCBI Taxonomy" id="2763050"/>
    <lineage>
        <taxon>Bacteria</taxon>
        <taxon>Bacillati</taxon>
        <taxon>Bacillota</taxon>
        <taxon>Clostridia</taxon>
        <taxon>Lachnospirales</taxon>
        <taxon>Lachnospiraceae</taxon>
        <taxon>Hungatella</taxon>
    </lineage>
</organism>
<dbReference type="GO" id="GO:0008237">
    <property type="term" value="F:metallopeptidase activity"/>
    <property type="evidence" value="ECO:0007669"/>
    <property type="project" value="UniProtKB-KW"/>
</dbReference>
<feature type="transmembrane region" description="Helical" evidence="1">
    <location>
        <begin position="119"/>
        <end position="140"/>
    </location>
</feature>
<keyword evidence="3" id="KW-0378">Hydrolase</keyword>
<keyword evidence="1" id="KW-0472">Membrane</keyword>
<proteinExistence type="predicted"/>
<keyword evidence="4" id="KW-1185">Reference proteome</keyword>
<dbReference type="Pfam" id="PF02517">
    <property type="entry name" value="Rce1-like"/>
    <property type="match status" value="1"/>
</dbReference>
<keyword evidence="1" id="KW-0812">Transmembrane</keyword>